<feature type="compositionally biased region" description="Pro residues" evidence="4">
    <location>
        <begin position="866"/>
        <end position="897"/>
    </location>
</feature>
<dbReference type="SUPFAM" id="SSF49879">
    <property type="entry name" value="SMAD/FHA domain"/>
    <property type="match status" value="1"/>
</dbReference>
<feature type="region of interest" description="Disordered" evidence="4">
    <location>
        <begin position="313"/>
        <end position="396"/>
    </location>
</feature>
<feature type="compositionally biased region" description="Low complexity" evidence="4">
    <location>
        <begin position="925"/>
        <end position="948"/>
    </location>
</feature>
<feature type="compositionally biased region" description="Low complexity" evidence="4">
    <location>
        <begin position="96"/>
        <end position="106"/>
    </location>
</feature>
<dbReference type="GO" id="GO:0043565">
    <property type="term" value="F:sequence-specific DNA binding"/>
    <property type="evidence" value="ECO:0007669"/>
    <property type="project" value="InterPro"/>
</dbReference>
<feature type="compositionally biased region" description="Low complexity" evidence="4">
    <location>
        <begin position="329"/>
        <end position="340"/>
    </location>
</feature>
<feature type="compositionally biased region" description="Basic and acidic residues" evidence="4">
    <location>
        <begin position="81"/>
        <end position="95"/>
    </location>
</feature>
<dbReference type="InterPro" id="IPR008984">
    <property type="entry name" value="SMAD_FHA_dom_sf"/>
</dbReference>
<evidence type="ECO:0000256" key="3">
    <source>
        <dbReference type="PROSITE-ProRule" id="PRU00089"/>
    </source>
</evidence>
<feature type="compositionally biased region" description="Basic and acidic residues" evidence="4">
    <location>
        <begin position="650"/>
        <end position="666"/>
    </location>
</feature>
<evidence type="ECO:0000313" key="8">
    <source>
        <dbReference type="Proteomes" id="UP001201262"/>
    </source>
</evidence>
<organism evidence="7 8">
    <name type="scientific">Talaromyces proteolyticus</name>
    <dbReference type="NCBI Taxonomy" id="1131652"/>
    <lineage>
        <taxon>Eukaryota</taxon>
        <taxon>Fungi</taxon>
        <taxon>Dikarya</taxon>
        <taxon>Ascomycota</taxon>
        <taxon>Pezizomycotina</taxon>
        <taxon>Eurotiomycetes</taxon>
        <taxon>Eurotiomycetidae</taxon>
        <taxon>Eurotiales</taxon>
        <taxon>Trichocomaceae</taxon>
        <taxon>Talaromyces</taxon>
        <taxon>Talaromyces sect. Bacilispori</taxon>
    </lineage>
</organism>
<dbReference type="AlphaFoldDB" id="A0AAD4KQF9"/>
<dbReference type="Pfam" id="PF00250">
    <property type="entry name" value="Forkhead"/>
    <property type="match status" value="1"/>
</dbReference>
<feature type="compositionally biased region" description="Polar residues" evidence="4">
    <location>
        <begin position="69"/>
        <end position="80"/>
    </location>
</feature>
<feature type="domain" description="Fork-head" evidence="6">
    <location>
        <begin position="731"/>
        <end position="819"/>
    </location>
</feature>
<dbReference type="RefSeq" id="XP_046071786.1">
    <property type="nucleotide sequence ID" value="XM_046211231.1"/>
</dbReference>
<dbReference type="Gene3D" id="1.10.10.10">
    <property type="entry name" value="Winged helix-like DNA-binding domain superfamily/Winged helix DNA-binding domain"/>
    <property type="match status" value="1"/>
</dbReference>
<feature type="compositionally biased region" description="Acidic residues" evidence="4">
    <location>
        <begin position="551"/>
        <end position="561"/>
    </location>
</feature>
<dbReference type="InterPro" id="IPR036390">
    <property type="entry name" value="WH_DNA-bd_sf"/>
</dbReference>
<gene>
    <name evidence="7" type="ORF">BGW36DRAFT_296069</name>
</gene>
<dbReference type="SUPFAM" id="SSF46785">
    <property type="entry name" value="Winged helix' DNA-binding domain"/>
    <property type="match status" value="1"/>
</dbReference>
<feature type="compositionally biased region" description="Basic and acidic residues" evidence="4">
    <location>
        <begin position="23"/>
        <end position="49"/>
    </location>
</feature>
<dbReference type="SMART" id="SM00339">
    <property type="entry name" value="FH"/>
    <property type="match status" value="1"/>
</dbReference>
<feature type="compositionally biased region" description="Polar residues" evidence="4">
    <location>
        <begin position="836"/>
        <end position="865"/>
    </location>
</feature>
<comment type="caution">
    <text evidence="7">The sequence shown here is derived from an EMBL/GenBank/DDBJ whole genome shotgun (WGS) entry which is preliminary data.</text>
</comment>
<feature type="region of interest" description="Disordered" evidence="4">
    <location>
        <begin position="809"/>
        <end position="1000"/>
    </location>
</feature>
<dbReference type="Proteomes" id="UP001201262">
    <property type="component" value="Unassembled WGS sequence"/>
</dbReference>
<feature type="domain" description="FHA" evidence="5">
    <location>
        <begin position="455"/>
        <end position="488"/>
    </location>
</feature>
<dbReference type="InterPro" id="IPR001766">
    <property type="entry name" value="Fork_head_dom"/>
</dbReference>
<evidence type="ECO:0000256" key="2">
    <source>
        <dbReference type="ARBA" id="ARBA00023242"/>
    </source>
</evidence>
<dbReference type="PROSITE" id="PS50039">
    <property type="entry name" value="FORK_HEAD_3"/>
    <property type="match status" value="1"/>
</dbReference>
<dbReference type="InterPro" id="IPR000253">
    <property type="entry name" value="FHA_dom"/>
</dbReference>
<dbReference type="PROSITE" id="PS50006">
    <property type="entry name" value="FHA_DOMAIN"/>
    <property type="match status" value="1"/>
</dbReference>
<dbReference type="InterPro" id="IPR045178">
    <property type="entry name" value="Fhl1/FHA1"/>
</dbReference>
<dbReference type="GO" id="GO:0060962">
    <property type="term" value="P:regulation of ribosomal protein gene transcription by RNA polymerase II"/>
    <property type="evidence" value="ECO:0007669"/>
    <property type="project" value="InterPro"/>
</dbReference>
<protein>
    <recommendedName>
        <fullName evidence="9">Fork-head domain-containing protein</fullName>
    </recommendedName>
</protein>
<dbReference type="EMBL" id="JAJTJA010000006">
    <property type="protein sequence ID" value="KAH8697085.1"/>
    <property type="molecule type" value="Genomic_DNA"/>
</dbReference>
<accession>A0AAD4KQF9</accession>
<evidence type="ECO:0000256" key="1">
    <source>
        <dbReference type="ARBA" id="ARBA00023125"/>
    </source>
</evidence>
<sequence length="1069" mass="117075">MSSLQTMTAPAVGHRPPDPGIDMDNKKSPVEDVQNHPYNHKEGAVRHDAGWPAKANGEEDEVAVPDNDNPATETEPPTRTQKNEDGNPHAEEEKQSAATSLLAQLLGNAQPAAPSTPDNLPQTPMPEPLTDVSTPVAPHEDSSRAEADFTKTHGVIEVHKASDLVSGQKKETIDTVQDKNNSVLEPAAAVLEETSQIPDMVSGVMEDPLSKSVLEQNGLFPPFDHEASMKNGLGSLQQQDTFANTFLAQEIGMSGLPDMSGYTSSYNDVAASISGSEPRIQAFAKLEFDDGHFYVNTYSFILGRDVRAARAAHQRDIQVRQAMGRPSKNKSSSGGNTSHTPNRVKRDGSAYMGSVVSDRGGIMGFDPDVPHHMNQRSRKSSVSSQPESALHATPAQLQTNHTDYNALAMQSLYDASGEAKPVDTLALLPSPDACPTIPIHPPATADGSAAGHKGISRKHVKISYNFDKNLFEMEVMGRNGAFIGADWLAPGQLRPLHSGDYIQIGGVRIRFLLPDVPIGETGADRLEDTFMEEDGTILSGEIGQDLTGDVDAMDESDEESPDGTQKSRVTKLVLKTKSPGDPSNETPTTPVDGPETPQPKRRGPGRPPKDGIMSKRERAELAREQKMAAKREANGGVTPPPSNRIKPPKPRKEDSVEEVSKQPEKKKFAKRKQPDGTYIDVPIESIEDGEQLPPDQVVEYPKPPPKKRKPSRSPSPDYPPESSYTQDQLAKPPYNYAVLIFDALTEAHAPMTLKQIYRALKLKYPYFRFKCETEGWTSSVRHNLNGNRQLFEHAERDGKGWSWQLRAGASVEKEKKRRPSPPPPSTHLPQPSHQHNIPSQNHHYSSQGVPHHQQFQFSSVPTNNYNPPPPISQPNTYRPPPAPPPPPPSQSSLPPPLRSLNIPGALAPTGSSTYVSPYSCPLPPEIAQLQQSQQLPPQPTMQQQRQPDQAPPPSQEPPQASHHHQQPYQNTMQPSPTVSNQQPIMNQTEEPESSASFLERANKAIDDFEALLMEDYDDKDYIREVLKSARARALGHAKESSFADGEPKDEAVLLNAIRDLIESLKSNTS</sequence>
<dbReference type="PANTHER" id="PTHR21712">
    <property type="entry name" value="PRE-RRNA-PROCESSING PROTEIN FHL1"/>
    <property type="match status" value="1"/>
</dbReference>
<feature type="compositionally biased region" description="Basic and acidic residues" evidence="4">
    <location>
        <begin position="607"/>
        <end position="633"/>
    </location>
</feature>
<keyword evidence="1 3" id="KW-0238">DNA-binding</keyword>
<dbReference type="Gene3D" id="2.60.200.20">
    <property type="match status" value="1"/>
</dbReference>
<feature type="region of interest" description="Disordered" evidence="4">
    <location>
        <begin position="535"/>
        <end position="729"/>
    </location>
</feature>
<feature type="compositionally biased region" description="Polar residues" evidence="4">
    <location>
        <begin position="970"/>
        <end position="996"/>
    </location>
</feature>
<dbReference type="InterPro" id="IPR036388">
    <property type="entry name" value="WH-like_DNA-bd_sf"/>
</dbReference>
<evidence type="ECO:0000313" key="7">
    <source>
        <dbReference type="EMBL" id="KAH8697085.1"/>
    </source>
</evidence>
<feature type="compositionally biased region" description="Low complexity" evidence="4">
    <location>
        <begin position="712"/>
        <end position="723"/>
    </location>
</feature>
<keyword evidence="8" id="KW-1185">Reference proteome</keyword>
<keyword evidence="2 3" id="KW-0539">Nucleus</keyword>
<evidence type="ECO:0000259" key="5">
    <source>
        <dbReference type="PROSITE" id="PS50006"/>
    </source>
</evidence>
<feature type="DNA-binding region" description="Fork-head" evidence="3">
    <location>
        <begin position="731"/>
        <end position="819"/>
    </location>
</feature>
<feature type="region of interest" description="Disordered" evidence="4">
    <location>
        <begin position="1"/>
        <end position="146"/>
    </location>
</feature>
<proteinExistence type="predicted"/>
<comment type="subcellular location">
    <subcellularLocation>
        <location evidence="3">Nucleus</location>
    </subcellularLocation>
</comment>
<evidence type="ECO:0000256" key="4">
    <source>
        <dbReference type="SAM" id="MobiDB-lite"/>
    </source>
</evidence>
<dbReference type="Pfam" id="PF00498">
    <property type="entry name" value="FHA"/>
    <property type="match status" value="1"/>
</dbReference>
<evidence type="ECO:0000259" key="6">
    <source>
        <dbReference type="PROSITE" id="PS50039"/>
    </source>
</evidence>
<dbReference type="PANTHER" id="PTHR21712:SF29">
    <property type="entry name" value="PRE-RRNA-PROCESSING PROTEIN FHL1"/>
    <property type="match status" value="1"/>
</dbReference>
<dbReference type="GeneID" id="70241518"/>
<dbReference type="GO" id="GO:0003700">
    <property type="term" value="F:DNA-binding transcription factor activity"/>
    <property type="evidence" value="ECO:0007669"/>
    <property type="project" value="InterPro"/>
</dbReference>
<dbReference type="GO" id="GO:0005634">
    <property type="term" value="C:nucleus"/>
    <property type="evidence" value="ECO:0007669"/>
    <property type="project" value="UniProtKB-SubCell"/>
</dbReference>
<name>A0AAD4KQF9_9EURO</name>
<reference evidence="7" key="1">
    <citation type="submission" date="2021-12" db="EMBL/GenBank/DDBJ databases">
        <title>Convergent genome expansion in fungi linked to evolution of root-endophyte symbiosis.</title>
        <authorList>
            <consortium name="DOE Joint Genome Institute"/>
            <person name="Ke Y.-H."/>
            <person name="Bonito G."/>
            <person name="Liao H.-L."/>
            <person name="Looney B."/>
            <person name="Rojas-Flechas A."/>
            <person name="Nash J."/>
            <person name="Hameed K."/>
            <person name="Schadt C."/>
            <person name="Martin F."/>
            <person name="Crous P.W."/>
            <person name="Miettinen O."/>
            <person name="Magnuson J.K."/>
            <person name="Labbe J."/>
            <person name="Jacobson D."/>
            <person name="Doktycz M.J."/>
            <person name="Veneault-Fourrey C."/>
            <person name="Kuo A."/>
            <person name="Mondo S."/>
            <person name="Calhoun S."/>
            <person name="Riley R."/>
            <person name="Ohm R."/>
            <person name="LaButti K."/>
            <person name="Andreopoulos B."/>
            <person name="Pangilinan J."/>
            <person name="Nolan M."/>
            <person name="Tritt A."/>
            <person name="Clum A."/>
            <person name="Lipzen A."/>
            <person name="Daum C."/>
            <person name="Barry K."/>
            <person name="Grigoriev I.V."/>
            <person name="Vilgalys R."/>
        </authorList>
    </citation>
    <scope>NUCLEOTIDE SEQUENCE</scope>
    <source>
        <strain evidence="7">PMI_201</strain>
    </source>
</reference>
<evidence type="ECO:0008006" key="9">
    <source>
        <dbReference type="Google" id="ProtNLM"/>
    </source>
</evidence>
<dbReference type="PRINTS" id="PR00053">
    <property type="entry name" value="FORKHEAD"/>
</dbReference>